<dbReference type="EMBL" id="BPLR01003114">
    <property type="protein sequence ID" value="GIX81296.1"/>
    <property type="molecule type" value="Genomic_DNA"/>
</dbReference>
<protein>
    <submittedName>
        <fullName evidence="1">Uncharacterized protein</fullName>
    </submittedName>
</protein>
<reference evidence="1 2" key="1">
    <citation type="submission" date="2021-06" db="EMBL/GenBank/DDBJ databases">
        <title>Caerostris extrusa draft genome.</title>
        <authorList>
            <person name="Kono N."/>
            <person name="Arakawa K."/>
        </authorList>
    </citation>
    <scope>NUCLEOTIDE SEQUENCE [LARGE SCALE GENOMIC DNA]</scope>
</reference>
<comment type="caution">
    <text evidence="1">The sequence shown here is derived from an EMBL/GenBank/DDBJ whole genome shotgun (WGS) entry which is preliminary data.</text>
</comment>
<keyword evidence="2" id="KW-1185">Reference proteome</keyword>
<name>A0AAV4NCA7_CAEEX</name>
<gene>
    <name evidence="1" type="ORF">CEXT_212091</name>
</gene>
<accession>A0AAV4NCA7</accession>
<proteinExistence type="predicted"/>
<organism evidence="1 2">
    <name type="scientific">Caerostris extrusa</name>
    <name type="common">Bark spider</name>
    <name type="synonym">Caerostris bankana</name>
    <dbReference type="NCBI Taxonomy" id="172846"/>
    <lineage>
        <taxon>Eukaryota</taxon>
        <taxon>Metazoa</taxon>
        <taxon>Ecdysozoa</taxon>
        <taxon>Arthropoda</taxon>
        <taxon>Chelicerata</taxon>
        <taxon>Arachnida</taxon>
        <taxon>Araneae</taxon>
        <taxon>Araneomorphae</taxon>
        <taxon>Entelegynae</taxon>
        <taxon>Araneoidea</taxon>
        <taxon>Araneidae</taxon>
        <taxon>Caerostris</taxon>
    </lineage>
</organism>
<evidence type="ECO:0000313" key="2">
    <source>
        <dbReference type="Proteomes" id="UP001054945"/>
    </source>
</evidence>
<dbReference type="Proteomes" id="UP001054945">
    <property type="component" value="Unassembled WGS sequence"/>
</dbReference>
<sequence>MVKFKKLNLENLLENLEKTDRKTGAIHLLVKEANQRDMFGLQGKVVNITCEVDSDPQDVTFRWTLTTLLKTRNCTILNQVVQ</sequence>
<dbReference type="AlphaFoldDB" id="A0AAV4NCA7"/>
<evidence type="ECO:0000313" key="1">
    <source>
        <dbReference type="EMBL" id="GIX81296.1"/>
    </source>
</evidence>